<dbReference type="AlphaFoldDB" id="A0A142BAE2"/>
<feature type="domain" description="GGDEF" evidence="2">
    <location>
        <begin position="310"/>
        <end position="442"/>
    </location>
</feature>
<dbReference type="CDD" id="cd01948">
    <property type="entry name" value="EAL"/>
    <property type="match status" value="1"/>
</dbReference>
<reference evidence="3" key="2">
    <citation type="journal article" date="2016" name="Front. Microbiol.">
        <title>Genomic Insight into the Host-Endosymbiont Relationship of Endozoicomonas montiporae CL-33(T) with its Coral Host.</title>
        <authorList>
            <person name="Ding J.-Y."/>
            <person name="Shiu J.-H."/>
            <person name="Chen W.-M."/>
            <person name="Chiang Y.-R."/>
            <person name="Tang S.-L."/>
        </authorList>
    </citation>
    <scope>NUCLEOTIDE SEQUENCE [LARGE SCALE GENOMIC DNA]</scope>
    <source>
        <strain evidence="3">CL-33</strain>
    </source>
</reference>
<dbReference type="SMART" id="SM00267">
    <property type="entry name" value="GGDEF"/>
    <property type="match status" value="1"/>
</dbReference>
<accession>A0A142BAE2</accession>
<name>A0A142BAE2_9GAMM</name>
<dbReference type="SUPFAM" id="SSF55073">
    <property type="entry name" value="Nucleotide cyclase"/>
    <property type="match status" value="1"/>
</dbReference>
<dbReference type="InterPro" id="IPR043128">
    <property type="entry name" value="Rev_trsase/Diguanyl_cyclase"/>
</dbReference>
<dbReference type="InterPro" id="IPR035965">
    <property type="entry name" value="PAS-like_dom_sf"/>
</dbReference>
<dbReference type="InterPro" id="IPR035919">
    <property type="entry name" value="EAL_sf"/>
</dbReference>
<sequence>MNRGSVMAENNQDIIRLLIVDGLAEEAEAILNVFRDAGHSTRAHHVVSMESLDEALSGRQKWDLLLISELDVPEALTISGVIERIEQQGRDVPAVVLSDQQDDEERLSLMKLGVRCVIPQNDDELLLLTAEREIADLNTRRNYRRMSVALNESEKQRRNLLDDQVDAIVYVGEGVIRYANPAFSELIRLDDEDSLVGKAFKELVIASDQSDVDEFLASIEDSGQALAAVQCTLMSEGDELPVRAMVTPTSFDGRFTLSLLVRQQTEQQSSIAHTEEARVSKPDSETRLFDKKQFQEHLDVAIQRVISGKEKFAIICASLDTLKSIHAKGGKRVSQPLLMEVAKRLGLSLIEHKACSWGGGQFMALVKAADEATVQSIADQVLEEVSGTPVTVGKNELPVKLSLGSIFLTDANSDAKTLLVRARNACAEAHRQGGGRLCFYQKRKVNVVSSVEKQLAGMVSQAMQSDNMKLFYQPVVSLKGSEFGHYEVMLRMMDPRGREHDAANFRSKLDKNSLWGKVDRWQVIQAAKDLMTSKADKLKTRMFVHLGGNVISDKGFLPWMGVALKAAGIKPEALVVELSEQNVVRFSKEVPDFFKAVKDMGCGTSVCEFGCSLKPLETVKALNLDFVKVDASFTKDLTAESKGEELKEMVRKLSDSGKQVIVPRVGSAVEMAPLWHSGVDFIQGEFLQGPADNMNYNFEE</sequence>
<dbReference type="Gene3D" id="3.20.20.450">
    <property type="entry name" value="EAL domain"/>
    <property type="match status" value="1"/>
</dbReference>
<dbReference type="Pfam" id="PF00989">
    <property type="entry name" value="PAS"/>
    <property type="match status" value="1"/>
</dbReference>
<feature type="domain" description="EAL" evidence="1">
    <location>
        <begin position="452"/>
        <end position="700"/>
    </location>
</feature>
<dbReference type="InterPro" id="IPR011006">
    <property type="entry name" value="CheY-like_superfamily"/>
</dbReference>
<dbReference type="InterPro" id="IPR000160">
    <property type="entry name" value="GGDEF_dom"/>
</dbReference>
<dbReference type="SUPFAM" id="SSF141868">
    <property type="entry name" value="EAL domain-like"/>
    <property type="match status" value="1"/>
</dbReference>
<evidence type="ECO:0000259" key="2">
    <source>
        <dbReference type="PROSITE" id="PS50887"/>
    </source>
</evidence>
<dbReference type="Gene3D" id="3.40.50.2300">
    <property type="match status" value="1"/>
</dbReference>
<dbReference type="SUPFAM" id="SSF52172">
    <property type="entry name" value="CheY-like"/>
    <property type="match status" value="1"/>
</dbReference>
<dbReference type="NCBIfam" id="TIGR00254">
    <property type="entry name" value="GGDEF"/>
    <property type="match status" value="1"/>
</dbReference>
<dbReference type="KEGG" id="emp:EZMO1_1554"/>
<dbReference type="GO" id="GO:0006355">
    <property type="term" value="P:regulation of DNA-templated transcription"/>
    <property type="evidence" value="ECO:0007669"/>
    <property type="project" value="InterPro"/>
</dbReference>
<dbReference type="SMART" id="SM00052">
    <property type="entry name" value="EAL"/>
    <property type="match status" value="1"/>
</dbReference>
<dbReference type="InterPro" id="IPR001633">
    <property type="entry name" value="EAL_dom"/>
</dbReference>
<dbReference type="Gene3D" id="3.30.450.20">
    <property type="entry name" value="PAS domain"/>
    <property type="match status" value="1"/>
</dbReference>
<dbReference type="InterPro" id="IPR000014">
    <property type="entry name" value="PAS"/>
</dbReference>
<dbReference type="Pfam" id="PF00990">
    <property type="entry name" value="GGDEF"/>
    <property type="match status" value="1"/>
</dbReference>
<protein>
    <recommendedName>
        <fullName evidence="4">EAL domain-containing protein</fullName>
    </recommendedName>
</protein>
<gene>
    <name evidence="3" type="ORF">EZMO1_1554</name>
</gene>
<dbReference type="PROSITE" id="PS50887">
    <property type="entry name" value="GGDEF"/>
    <property type="match status" value="1"/>
</dbReference>
<dbReference type="InterPro" id="IPR013767">
    <property type="entry name" value="PAS_fold"/>
</dbReference>
<dbReference type="EMBL" id="CP013251">
    <property type="protein sequence ID" value="AMO55718.1"/>
    <property type="molecule type" value="Genomic_DNA"/>
</dbReference>
<dbReference type="Proteomes" id="UP000071065">
    <property type="component" value="Chromosome"/>
</dbReference>
<organism evidence="3">
    <name type="scientific">Endozoicomonas montiporae CL-33</name>
    <dbReference type="NCBI Taxonomy" id="570277"/>
    <lineage>
        <taxon>Bacteria</taxon>
        <taxon>Pseudomonadati</taxon>
        <taxon>Pseudomonadota</taxon>
        <taxon>Gammaproteobacteria</taxon>
        <taxon>Oceanospirillales</taxon>
        <taxon>Endozoicomonadaceae</taxon>
        <taxon>Endozoicomonas</taxon>
    </lineage>
</organism>
<dbReference type="Gene3D" id="3.30.70.270">
    <property type="match status" value="1"/>
</dbReference>
<dbReference type="SUPFAM" id="SSF55785">
    <property type="entry name" value="PYP-like sensor domain (PAS domain)"/>
    <property type="match status" value="1"/>
</dbReference>
<dbReference type="InterPro" id="IPR029787">
    <property type="entry name" value="Nucleotide_cyclase"/>
</dbReference>
<dbReference type="Pfam" id="PF00563">
    <property type="entry name" value="EAL"/>
    <property type="match status" value="1"/>
</dbReference>
<reference evidence="3" key="1">
    <citation type="submission" date="2015-11" db="EMBL/GenBank/DDBJ databases">
        <authorList>
            <person name="Zhang Y."/>
            <person name="Guo Z."/>
        </authorList>
    </citation>
    <scope>NUCLEOTIDE SEQUENCE</scope>
    <source>
        <strain evidence="3">CL-33</strain>
    </source>
</reference>
<evidence type="ECO:0008006" key="4">
    <source>
        <dbReference type="Google" id="ProtNLM"/>
    </source>
</evidence>
<dbReference type="InterPro" id="IPR052155">
    <property type="entry name" value="Biofilm_reg_signaling"/>
</dbReference>
<evidence type="ECO:0000259" key="1">
    <source>
        <dbReference type="PROSITE" id="PS50883"/>
    </source>
</evidence>
<dbReference type="NCBIfam" id="TIGR00229">
    <property type="entry name" value="sensory_box"/>
    <property type="match status" value="1"/>
</dbReference>
<proteinExistence type="predicted"/>
<dbReference type="CDD" id="cd00130">
    <property type="entry name" value="PAS"/>
    <property type="match status" value="1"/>
</dbReference>
<dbReference type="PROSITE" id="PS50883">
    <property type="entry name" value="EAL"/>
    <property type="match status" value="1"/>
</dbReference>
<evidence type="ECO:0000313" key="3">
    <source>
        <dbReference type="EMBL" id="AMO55718.1"/>
    </source>
</evidence>
<dbReference type="STRING" id="570277.EZMO1_1554"/>
<dbReference type="PATRIC" id="fig|570277.3.peg.1674"/>
<dbReference type="PANTHER" id="PTHR44757:SF2">
    <property type="entry name" value="BIOFILM ARCHITECTURE MAINTENANCE PROTEIN MBAA"/>
    <property type="match status" value="1"/>
</dbReference>
<dbReference type="PANTHER" id="PTHR44757">
    <property type="entry name" value="DIGUANYLATE CYCLASE DGCP"/>
    <property type="match status" value="1"/>
</dbReference>